<feature type="region of interest" description="Disordered" evidence="1">
    <location>
        <begin position="282"/>
        <end position="424"/>
    </location>
</feature>
<feature type="compositionally biased region" description="Basic residues" evidence="1">
    <location>
        <begin position="415"/>
        <end position="424"/>
    </location>
</feature>
<dbReference type="InterPro" id="IPR052895">
    <property type="entry name" value="HetReg/Transcr_Mod"/>
</dbReference>
<gene>
    <name evidence="3" type="ORF">JMJ77_013845</name>
</gene>
<proteinExistence type="predicted"/>
<sequence length="1145" mass="128019">MDPVTIVTAAASLAGAVLKASWKVKETIDAYDDAPQNIADIAEEAHAVQIALRQVESVVLQDPEAIDRLGLEDVFTVAVNGCHATLLSISKEYEDLFLRTDWKTKIKVLWKEGEMTRLLGRLDRKKATLTLLTQTLNLRSTQDIKTLLIQNQSTLNAAKQDVREPAAYYPKVPGFRPASPDSLDEGSVVGVPRNRDSVISTTEFDFDYDLINTKTYRRALQRYASFSTRTSSSVEQSADESPVATSDLEPVMEEEAEVEDLINFSPKDLGLQTSLSRATTLRPELEATDFDTPPATPPKDVDQNKAVAHVEQLRASGSKDGRDTETPETFDDSKAKRTSSRKKLDRRPPKHLGAAEAAAEKFHRRRRHGKPGTSADQGLEASSNTSTGMLSRSASINESLADTASQFSEKPDKLRSRRAKSRHGSTRYFTNLKPLTYEPLRTPRSIRVVQIFKFNEENLEIFATLHQVVLGDTEKTTTKYAALSYTWGHPVTSTERWGPYSVKPEKTIAKARLILVQPGDFRRMLSDDNEISDCSWVDPSRLSEYEMTENLSDFLLSLTSRSEERGAHIPLVWIDAICIDQTNPQEKAVQIPLMGEIYAQASAVYIWLGKHDRDLQGLYWIYKELLPAIRERQKQLSSFQEFFKWLQSYGPGDERLLVDLGLKLENTSLKNQWITYLMFFATRSWFFRAWTLQEAVVASNPVFVVGNDFHVLSWADTWDLRRIVQAWSNGLSELTMHNKELAPELRGIRLIRGWTEIFPLRSTFSSCLRAESREQWVQTWSLLLFIATSKDCTVTVDRVYSTFGMAKMISPPEASGFPEVDFSRPAAEVFTDVAQFLLCNSGGLSLLSLVTDRTFIKTAGMPSWVPDFAIKGDQGHLLSSVTKFKASAGISAEPLPRRNGKCIAFRGKRAGKIAFIPPNDGKFSPFALQVALCIPHLPEQYPAGTADSAEALWRTLIYDLGETPTTSTGAAAEAGADPKHAQGFKQWFTIDLTTYLNRDGHGLEEHESREFGCILSSDFQKAHSELIPSLDEIHHIVHYILAHPQLGHPSQVQGPLGRSYRTLMTPIIMNRRLFVTDQGLIGLAKLSARVGDEVWVLAGGRVPYVMRPIEDAKRFSLVGDAYVHGLMDGSWSVSSNSTVEDVQVV</sequence>
<evidence type="ECO:0000256" key="1">
    <source>
        <dbReference type="SAM" id="MobiDB-lite"/>
    </source>
</evidence>
<dbReference type="PANTHER" id="PTHR24148">
    <property type="entry name" value="ANKYRIN REPEAT DOMAIN-CONTAINING PROTEIN 39 HOMOLOG-RELATED"/>
    <property type="match status" value="1"/>
</dbReference>
<feature type="compositionally biased region" description="Basic and acidic residues" evidence="1">
    <location>
        <begin position="317"/>
        <end position="335"/>
    </location>
</feature>
<keyword evidence="4" id="KW-1185">Reference proteome</keyword>
<dbReference type="Pfam" id="PF06985">
    <property type="entry name" value="HET"/>
    <property type="match status" value="1"/>
</dbReference>
<dbReference type="EMBL" id="JAESDN010000006">
    <property type="protein sequence ID" value="KAG7048201.1"/>
    <property type="molecule type" value="Genomic_DNA"/>
</dbReference>
<dbReference type="Proteomes" id="UP000699042">
    <property type="component" value="Unassembled WGS sequence"/>
</dbReference>
<dbReference type="InterPro" id="IPR010730">
    <property type="entry name" value="HET"/>
</dbReference>
<reference evidence="3" key="1">
    <citation type="submission" date="2021-05" db="EMBL/GenBank/DDBJ databases">
        <title>Comparative genomics of three Colletotrichum scovillei strains and genetic complementation revealed genes involved fungal growth and virulence on chili pepper.</title>
        <authorList>
            <person name="Hsieh D.-K."/>
            <person name="Chuang S.-C."/>
            <person name="Chen C.-Y."/>
            <person name="Chao Y.-T."/>
            <person name="Lu M.-Y.J."/>
            <person name="Lee M.-H."/>
            <person name="Shih M.-C."/>
        </authorList>
    </citation>
    <scope>NUCLEOTIDE SEQUENCE</scope>
    <source>
        <strain evidence="3">Coll-153</strain>
    </source>
</reference>
<evidence type="ECO:0000259" key="2">
    <source>
        <dbReference type="Pfam" id="PF06985"/>
    </source>
</evidence>
<evidence type="ECO:0000313" key="4">
    <source>
        <dbReference type="Proteomes" id="UP000699042"/>
    </source>
</evidence>
<feature type="compositionally biased region" description="Polar residues" evidence="1">
    <location>
        <begin position="227"/>
        <end position="236"/>
    </location>
</feature>
<dbReference type="AlphaFoldDB" id="A0A9P7R295"/>
<accession>A0A9P7R295</accession>
<organism evidence="3 4">
    <name type="scientific">Colletotrichum scovillei</name>
    <dbReference type="NCBI Taxonomy" id="1209932"/>
    <lineage>
        <taxon>Eukaryota</taxon>
        <taxon>Fungi</taxon>
        <taxon>Dikarya</taxon>
        <taxon>Ascomycota</taxon>
        <taxon>Pezizomycotina</taxon>
        <taxon>Sordariomycetes</taxon>
        <taxon>Hypocreomycetidae</taxon>
        <taxon>Glomerellales</taxon>
        <taxon>Glomerellaceae</taxon>
        <taxon>Colletotrichum</taxon>
        <taxon>Colletotrichum acutatum species complex</taxon>
    </lineage>
</organism>
<protein>
    <submittedName>
        <fullName evidence="3">Chitin recognition protein</fullName>
    </submittedName>
</protein>
<comment type="caution">
    <text evidence="3">The sequence shown here is derived from an EMBL/GenBank/DDBJ whole genome shotgun (WGS) entry which is preliminary data.</text>
</comment>
<feature type="compositionally biased region" description="Basic residues" evidence="1">
    <location>
        <begin position="336"/>
        <end position="350"/>
    </location>
</feature>
<feature type="domain" description="Heterokaryon incompatibility" evidence="2">
    <location>
        <begin position="480"/>
        <end position="694"/>
    </location>
</feature>
<dbReference type="PANTHER" id="PTHR24148:SF73">
    <property type="entry name" value="HET DOMAIN PROTEIN (AFU_ORTHOLOGUE AFUA_8G01020)"/>
    <property type="match status" value="1"/>
</dbReference>
<evidence type="ECO:0000313" key="3">
    <source>
        <dbReference type="EMBL" id="KAG7048201.1"/>
    </source>
</evidence>
<feature type="region of interest" description="Disordered" evidence="1">
    <location>
        <begin position="227"/>
        <end position="247"/>
    </location>
</feature>
<name>A0A9P7R295_9PEZI</name>
<dbReference type="Pfam" id="PF26639">
    <property type="entry name" value="Het-6_barrel"/>
    <property type="match status" value="1"/>
</dbReference>
<feature type="compositionally biased region" description="Polar residues" evidence="1">
    <location>
        <begin position="374"/>
        <end position="408"/>
    </location>
</feature>